<dbReference type="RefSeq" id="WP_034423573.1">
    <property type="nucleotide sequence ID" value="NZ_CP045798.1"/>
</dbReference>
<feature type="transmembrane region" description="Helical" evidence="2">
    <location>
        <begin position="118"/>
        <end position="137"/>
    </location>
</feature>
<feature type="transmembrane region" description="Helical" evidence="2">
    <location>
        <begin position="174"/>
        <end position="194"/>
    </location>
</feature>
<evidence type="ECO:0000313" key="3">
    <source>
        <dbReference type="EMBL" id="QNB45909.1"/>
    </source>
</evidence>
<dbReference type="KEGG" id="tfr:BR63_06025"/>
<protein>
    <submittedName>
        <fullName evidence="3">DUF1614 domain-containing protein</fullName>
    </submittedName>
</protein>
<dbReference type="OrthoDB" id="1679952at2"/>
<feature type="transmembrane region" description="Helical" evidence="2">
    <location>
        <begin position="36"/>
        <end position="55"/>
    </location>
</feature>
<feature type="transmembrane region" description="Helical" evidence="2">
    <location>
        <begin position="144"/>
        <end position="162"/>
    </location>
</feature>
<organism evidence="3 4">
    <name type="scientific">Thermanaerosceptrum fracticalcis</name>
    <dbReference type="NCBI Taxonomy" id="1712410"/>
    <lineage>
        <taxon>Bacteria</taxon>
        <taxon>Bacillati</taxon>
        <taxon>Bacillota</taxon>
        <taxon>Clostridia</taxon>
        <taxon>Eubacteriales</taxon>
        <taxon>Peptococcaceae</taxon>
        <taxon>Thermanaerosceptrum</taxon>
    </lineage>
</organism>
<keyword evidence="4" id="KW-1185">Reference proteome</keyword>
<name>A0A7G6E1F5_THEFR</name>
<gene>
    <name evidence="3" type="ORF">BR63_06025</name>
</gene>
<feature type="transmembrane region" description="Helical" evidence="2">
    <location>
        <begin position="6"/>
        <end position="24"/>
    </location>
</feature>
<dbReference type="EMBL" id="CP045798">
    <property type="protein sequence ID" value="QNB45909.1"/>
    <property type="molecule type" value="Genomic_DNA"/>
</dbReference>
<feature type="transmembrane region" description="Helical" evidence="2">
    <location>
        <begin position="87"/>
        <end position="106"/>
    </location>
</feature>
<feature type="region of interest" description="Disordered" evidence="1">
    <location>
        <begin position="223"/>
        <end position="256"/>
    </location>
</feature>
<keyword evidence="2" id="KW-1133">Transmembrane helix</keyword>
<evidence type="ECO:0000256" key="2">
    <source>
        <dbReference type="SAM" id="Phobius"/>
    </source>
</evidence>
<reference evidence="3 4" key="1">
    <citation type="journal article" date="2019" name="Front. Microbiol.">
        <title>Thermoanaerosceptrum fracticalcis gen. nov. sp. nov., a Novel Fumarate-Fermenting Microorganism From a Deep Fractured Carbonate Aquifer of the US Great Basin.</title>
        <authorList>
            <person name="Hamilton-Brehm S.D."/>
            <person name="Stewart L.E."/>
            <person name="Zavarin M."/>
            <person name="Caldwell M."/>
            <person name="Lawson P.A."/>
            <person name="Onstott T.C."/>
            <person name="Grzymski J."/>
            <person name="Neveux I."/>
            <person name="Lollar B.S."/>
            <person name="Russell C.E."/>
            <person name="Moser D.P."/>
        </authorList>
    </citation>
    <scope>NUCLEOTIDE SEQUENCE [LARGE SCALE GENOMIC DNA]</scope>
    <source>
        <strain evidence="3 4">DRI-13</strain>
    </source>
</reference>
<dbReference type="Proteomes" id="UP000515847">
    <property type="component" value="Chromosome"/>
</dbReference>
<evidence type="ECO:0000256" key="1">
    <source>
        <dbReference type="SAM" id="MobiDB-lite"/>
    </source>
</evidence>
<sequence length="256" mass="27368">MARLPIGMLVLVIASILIYFGLAQRLLDRMRLSDKTALAVIAALIVGSFIDIPLSRGNIQASINVGGALVPIGLAVYLLVTAGTTKEWVRALGASVVTGAVIYYLGHFLMKGDPGDRAVVDPLYVYPLVGGTIAYLVGRSRRAAFVAATMGVLSLDLIHWFWLISTRTPGTVNIGGAGAFDSIVIAGLVAILLAEVIGETRERLQGGPESEGRDPVLISHLKTVPKQEAAEEKDFYARQDTPSVEKEGEANEKRED</sequence>
<dbReference type="InterPro" id="IPR011672">
    <property type="entry name" value="DUF1614"/>
</dbReference>
<accession>A0A7G6E1F5</accession>
<proteinExistence type="predicted"/>
<feature type="compositionally biased region" description="Basic and acidic residues" evidence="1">
    <location>
        <begin position="228"/>
        <end position="256"/>
    </location>
</feature>
<evidence type="ECO:0000313" key="4">
    <source>
        <dbReference type="Proteomes" id="UP000515847"/>
    </source>
</evidence>
<feature type="transmembrane region" description="Helical" evidence="2">
    <location>
        <begin position="61"/>
        <end position="80"/>
    </location>
</feature>
<keyword evidence="2" id="KW-0812">Transmembrane</keyword>
<dbReference type="Pfam" id="PF07758">
    <property type="entry name" value="DUF1614"/>
    <property type="match status" value="1"/>
</dbReference>
<keyword evidence="2" id="KW-0472">Membrane</keyword>
<dbReference type="AlphaFoldDB" id="A0A7G6E1F5"/>